<dbReference type="EMBL" id="CP020921">
    <property type="protein sequence ID" value="AWB10297.1"/>
    <property type="molecule type" value="Genomic_DNA"/>
</dbReference>
<evidence type="ECO:0000259" key="4">
    <source>
        <dbReference type="Pfam" id="PF07687"/>
    </source>
</evidence>
<dbReference type="RefSeq" id="WP_108309110.1">
    <property type="nucleotide sequence ID" value="NZ_CP020921.1"/>
</dbReference>
<feature type="domain" description="Peptidase M20 dimerisation" evidence="4">
    <location>
        <begin position="186"/>
        <end position="278"/>
    </location>
</feature>
<comment type="similarity">
    <text evidence="1">Belongs to the peptidase M20 family.</text>
</comment>
<dbReference type="Pfam" id="PF01546">
    <property type="entry name" value="Peptidase_M20"/>
    <property type="match status" value="1"/>
</dbReference>
<comment type="cofactor">
    <cofactor evidence="3">
        <name>Mn(2+)</name>
        <dbReference type="ChEBI" id="CHEBI:29035"/>
    </cofactor>
    <text evidence="3">The Mn(2+) ion enhances activity.</text>
</comment>
<dbReference type="FunFam" id="3.30.70.360:FF:000014">
    <property type="entry name" value="N-acyl-L-amino acid amidohydrolase"/>
    <property type="match status" value="1"/>
</dbReference>
<dbReference type="PIRSF" id="PIRSF005962">
    <property type="entry name" value="Pept_M20D_amidohydro"/>
    <property type="match status" value="1"/>
</dbReference>
<evidence type="ECO:0000256" key="1">
    <source>
        <dbReference type="ARBA" id="ARBA00006153"/>
    </source>
</evidence>
<proteinExistence type="inferred from homology"/>
<dbReference type="PANTHER" id="PTHR11014">
    <property type="entry name" value="PEPTIDASE M20 FAMILY MEMBER"/>
    <property type="match status" value="1"/>
</dbReference>
<sequence length="388" mass="42763">MYNKLDSLQNIFEYVVEMRRYFHMYPELGLAEFNTQAKIISELESFGLKPKKIGDTGVICEIIGSGPKRVAIRADIDALPIDDAIDKSYRSRNPNVCHACGHDGHTAMLLGVARFFSENIDLLRGNLRLIFQPNEEKVPIGGAKRLIEEGALDGVDIIIGAHLWQPIESGKIGISYDKLMACADEFIININGRGGHGSMPHQTIDPIITGAQIILALKIITATSIDPLENAVLSIGLFNSGSAFNIIPDKSLIKGTVRTFSQEVRETMFKRIKEICEGICASNSAKFTMEPIFGYPSLINHESVAKIIENSAIEVIGEENVLHIKPVMGAEDFSYYLQKIKGAFFFIGAGNAAKGIVYPHHHPHFDIDEDALMVGLKVLINSTIKLLK</sequence>
<feature type="binding site" evidence="3">
    <location>
        <position position="102"/>
    </location>
    <ligand>
        <name>Mn(2+)</name>
        <dbReference type="ChEBI" id="CHEBI:29035"/>
        <label>2</label>
    </ligand>
</feature>
<dbReference type="KEGG" id="taci:TDSAC_0943"/>
<dbReference type="GO" id="GO:0016787">
    <property type="term" value="F:hydrolase activity"/>
    <property type="evidence" value="ECO:0007669"/>
    <property type="project" value="UniProtKB-KW"/>
</dbReference>
<evidence type="ECO:0000256" key="2">
    <source>
        <dbReference type="ARBA" id="ARBA00022801"/>
    </source>
</evidence>
<dbReference type="Gene3D" id="3.40.630.10">
    <property type="entry name" value="Zn peptidases"/>
    <property type="match status" value="1"/>
</dbReference>
<dbReference type="NCBIfam" id="TIGR01891">
    <property type="entry name" value="amidohydrolases"/>
    <property type="match status" value="1"/>
</dbReference>
<dbReference type="PANTHER" id="PTHR11014:SF63">
    <property type="entry name" value="METALLOPEPTIDASE, PUTATIVE (AFU_ORTHOLOGUE AFUA_6G09600)-RELATED"/>
    <property type="match status" value="1"/>
</dbReference>
<feature type="binding site" evidence="3">
    <location>
        <position position="100"/>
    </location>
    <ligand>
        <name>Mn(2+)</name>
        <dbReference type="ChEBI" id="CHEBI:29035"/>
        <label>2</label>
    </ligand>
</feature>
<protein>
    <submittedName>
        <fullName evidence="5">Amidohydrolase</fullName>
    </submittedName>
</protein>
<feature type="binding site" evidence="3">
    <location>
        <position position="162"/>
    </location>
    <ligand>
        <name>Mn(2+)</name>
        <dbReference type="ChEBI" id="CHEBI:29035"/>
        <label>2</label>
    </ligand>
</feature>
<dbReference type="Pfam" id="PF07687">
    <property type="entry name" value="M20_dimer"/>
    <property type="match status" value="1"/>
</dbReference>
<keyword evidence="6" id="KW-1185">Reference proteome</keyword>
<evidence type="ECO:0000256" key="3">
    <source>
        <dbReference type="PIRSR" id="PIRSR005962-1"/>
    </source>
</evidence>
<dbReference type="AlphaFoldDB" id="A0A2R4W0G2"/>
<dbReference type="SUPFAM" id="SSF55031">
    <property type="entry name" value="Bacterial exopeptidase dimerisation domain"/>
    <property type="match status" value="1"/>
</dbReference>
<organism evidence="5 6">
    <name type="scientific">Thermodesulfobium acidiphilum</name>
    <dbReference type="NCBI Taxonomy" id="1794699"/>
    <lineage>
        <taxon>Bacteria</taxon>
        <taxon>Pseudomonadati</taxon>
        <taxon>Thermodesulfobiota</taxon>
        <taxon>Thermodesulfobiia</taxon>
        <taxon>Thermodesulfobiales</taxon>
        <taxon>Thermodesulfobiaceae</taxon>
        <taxon>Thermodesulfobium</taxon>
    </lineage>
</organism>
<feature type="binding site" evidence="3">
    <location>
        <position position="361"/>
    </location>
    <ligand>
        <name>Mn(2+)</name>
        <dbReference type="ChEBI" id="CHEBI:29035"/>
        <label>2</label>
    </ligand>
</feature>
<evidence type="ECO:0000313" key="5">
    <source>
        <dbReference type="EMBL" id="AWB10297.1"/>
    </source>
</evidence>
<keyword evidence="3" id="KW-0479">Metal-binding</keyword>
<reference evidence="5 6" key="1">
    <citation type="submission" date="2017-04" db="EMBL/GenBank/DDBJ databases">
        <title>Genomic insights into metabolism of Thermodesulfobium acidiphilum.</title>
        <authorList>
            <person name="Toshchakov S.V."/>
            <person name="Frolov E.N."/>
            <person name="Kublanov I.V."/>
            <person name="Samarov N.I."/>
            <person name="Novikov A."/>
            <person name="Lebedinsky A.V."/>
            <person name="Bonch-Osmolovskaya E.A."/>
            <person name="Chernyh N.A."/>
        </authorList>
    </citation>
    <scope>NUCLEOTIDE SEQUENCE [LARGE SCALE GENOMIC DNA]</scope>
    <source>
        <strain evidence="5 6">3127-1</strain>
    </source>
</reference>
<dbReference type="GO" id="GO:0046872">
    <property type="term" value="F:metal ion binding"/>
    <property type="evidence" value="ECO:0007669"/>
    <property type="project" value="UniProtKB-KW"/>
</dbReference>
<dbReference type="InterPro" id="IPR036264">
    <property type="entry name" value="Bact_exopeptidase_dim_dom"/>
</dbReference>
<dbReference type="InterPro" id="IPR002933">
    <property type="entry name" value="Peptidase_M20"/>
</dbReference>
<dbReference type="Gene3D" id="3.30.70.360">
    <property type="match status" value="1"/>
</dbReference>
<accession>A0A2R4W0G2</accession>
<dbReference type="SUPFAM" id="SSF53187">
    <property type="entry name" value="Zn-dependent exopeptidases"/>
    <property type="match status" value="1"/>
</dbReference>
<feature type="binding site" evidence="3">
    <location>
        <position position="136"/>
    </location>
    <ligand>
        <name>Mn(2+)</name>
        <dbReference type="ChEBI" id="CHEBI:29035"/>
        <label>2</label>
    </ligand>
</feature>
<dbReference type="Proteomes" id="UP000244792">
    <property type="component" value="Chromosome"/>
</dbReference>
<name>A0A2R4W0G2_THEAF</name>
<dbReference type="InterPro" id="IPR011650">
    <property type="entry name" value="Peptidase_M20_dimer"/>
</dbReference>
<gene>
    <name evidence="5" type="ORF">TDSAC_0943</name>
</gene>
<dbReference type="InterPro" id="IPR017439">
    <property type="entry name" value="Amidohydrolase"/>
</dbReference>
<evidence type="ECO:0000313" key="6">
    <source>
        <dbReference type="Proteomes" id="UP000244792"/>
    </source>
</evidence>
<dbReference type="OrthoDB" id="9776731at2"/>
<keyword evidence="3" id="KW-0464">Manganese</keyword>
<keyword evidence="2 5" id="KW-0378">Hydrolase</keyword>